<keyword evidence="5" id="KW-0107">Calcium channel</keyword>
<keyword evidence="8" id="KW-0106">Calcium</keyword>
<accession>A0A835TF50</accession>
<keyword evidence="3" id="KW-0813">Transport</keyword>
<evidence type="ECO:0000256" key="14">
    <source>
        <dbReference type="SAM" id="Phobius"/>
    </source>
</evidence>
<dbReference type="GO" id="GO:0032469">
    <property type="term" value="P:endoplasmic reticulum calcium ion homeostasis"/>
    <property type="evidence" value="ECO:0007669"/>
    <property type="project" value="InterPro"/>
</dbReference>
<keyword evidence="7" id="KW-0256">Endoplasmic reticulum</keyword>
<dbReference type="Proteomes" id="UP000650467">
    <property type="component" value="Unassembled WGS sequence"/>
</dbReference>
<comment type="similarity">
    <text evidence="2">Belongs to the TMCO1 family.</text>
</comment>
<evidence type="ECO:0000256" key="9">
    <source>
        <dbReference type="ARBA" id="ARBA00022989"/>
    </source>
</evidence>
<evidence type="ECO:0000256" key="11">
    <source>
        <dbReference type="ARBA" id="ARBA00023065"/>
    </source>
</evidence>
<dbReference type="EMBL" id="JAEHOC010000004">
    <property type="protein sequence ID" value="KAG2442562.1"/>
    <property type="molecule type" value="Genomic_DNA"/>
</dbReference>
<feature type="transmembrane region" description="Helical" evidence="14">
    <location>
        <begin position="91"/>
        <end position="110"/>
    </location>
</feature>
<comment type="subcellular location">
    <subcellularLocation>
        <location evidence="1">Endoplasmic reticulum membrane</location>
        <topology evidence="1">Multi-pass membrane protein</topology>
    </subcellularLocation>
</comment>
<evidence type="ECO:0000256" key="2">
    <source>
        <dbReference type="ARBA" id="ARBA00006537"/>
    </source>
</evidence>
<reference evidence="15" key="1">
    <citation type="journal article" date="2020" name="bioRxiv">
        <title>Comparative genomics of Chlamydomonas.</title>
        <authorList>
            <person name="Craig R.J."/>
            <person name="Hasan A.R."/>
            <person name="Ness R.W."/>
            <person name="Keightley P.D."/>
        </authorList>
    </citation>
    <scope>NUCLEOTIDE SEQUENCE</scope>
    <source>
        <strain evidence="15">SAG 7.73</strain>
    </source>
</reference>
<keyword evidence="12 14" id="KW-0472">Membrane</keyword>
<dbReference type="InterPro" id="IPR008559">
    <property type="entry name" value="TMCO1"/>
</dbReference>
<evidence type="ECO:0000313" key="16">
    <source>
        <dbReference type="Proteomes" id="UP000650467"/>
    </source>
</evidence>
<keyword evidence="11" id="KW-0406">Ion transport</keyword>
<dbReference type="GO" id="GO:0005789">
    <property type="term" value="C:endoplasmic reticulum membrane"/>
    <property type="evidence" value="ECO:0007669"/>
    <property type="project" value="UniProtKB-SubCell"/>
</dbReference>
<comment type="caution">
    <text evidence="15">The sequence shown here is derived from an EMBL/GenBank/DDBJ whole genome shotgun (WGS) entry which is preliminary data.</text>
</comment>
<keyword evidence="16" id="KW-1185">Reference proteome</keyword>
<feature type="transmembrane region" description="Helical" evidence="14">
    <location>
        <begin position="130"/>
        <end position="150"/>
    </location>
</feature>
<evidence type="ECO:0000313" key="15">
    <source>
        <dbReference type="EMBL" id="KAG2442562.1"/>
    </source>
</evidence>
<keyword evidence="13" id="KW-0407">Ion channel</keyword>
<evidence type="ECO:0000256" key="3">
    <source>
        <dbReference type="ARBA" id="ARBA00022448"/>
    </source>
</evidence>
<evidence type="ECO:0000256" key="10">
    <source>
        <dbReference type="ARBA" id="ARBA00023054"/>
    </source>
</evidence>
<evidence type="ECO:0000256" key="4">
    <source>
        <dbReference type="ARBA" id="ARBA00022568"/>
    </source>
</evidence>
<dbReference type="SMART" id="SM01415">
    <property type="entry name" value="DUF106"/>
    <property type="match status" value="1"/>
</dbReference>
<evidence type="ECO:0000256" key="8">
    <source>
        <dbReference type="ARBA" id="ARBA00022837"/>
    </source>
</evidence>
<evidence type="ECO:0000256" key="6">
    <source>
        <dbReference type="ARBA" id="ARBA00022692"/>
    </source>
</evidence>
<dbReference type="AlphaFoldDB" id="A0A835TF50"/>
<evidence type="ECO:0000256" key="5">
    <source>
        <dbReference type="ARBA" id="ARBA00022673"/>
    </source>
</evidence>
<evidence type="ECO:0000256" key="12">
    <source>
        <dbReference type="ARBA" id="ARBA00023136"/>
    </source>
</evidence>
<dbReference type="OrthoDB" id="342726at2759"/>
<dbReference type="PANTHER" id="PTHR20917">
    <property type="entry name" value="PNAS-RELATED"/>
    <property type="match status" value="1"/>
</dbReference>
<evidence type="ECO:0000256" key="1">
    <source>
        <dbReference type="ARBA" id="ARBA00004477"/>
    </source>
</evidence>
<keyword evidence="4" id="KW-0109">Calcium transport</keyword>
<proteinExistence type="inferred from homology"/>
<dbReference type="Pfam" id="PF01956">
    <property type="entry name" value="EMC3_TMCO1"/>
    <property type="match status" value="1"/>
</dbReference>
<keyword evidence="9 14" id="KW-1133">Transmembrane helix</keyword>
<organism evidence="15 16">
    <name type="scientific">Chlamydomonas incerta</name>
    <dbReference type="NCBI Taxonomy" id="51695"/>
    <lineage>
        <taxon>Eukaryota</taxon>
        <taxon>Viridiplantae</taxon>
        <taxon>Chlorophyta</taxon>
        <taxon>core chlorophytes</taxon>
        <taxon>Chlorophyceae</taxon>
        <taxon>CS clade</taxon>
        <taxon>Chlamydomonadales</taxon>
        <taxon>Chlamydomonadaceae</taxon>
        <taxon>Chlamydomonas</taxon>
    </lineage>
</organism>
<feature type="transmembrane region" description="Helical" evidence="14">
    <location>
        <begin position="6"/>
        <end position="31"/>
    </location>
</feature>
<keyword evidence="6 14" id="KW-0812">Transmembrane</keyword>
<dbReference type="GO" id="GO:0005262">
    <property type="term" value="F:calcium channel activity"/>
    <property type="evidence" value="ECO:0007669"/>
    <property type="project" value="UniProtKB-KW"/>
</dbReference>
<name>A0A835TF50_CHLIN</name>
<sequence length="192" mass="21517">MAPPPFPAPLVVVGLSIFVTIFVEVLTLVLVSSSSIYKRLVADIDRAVKELEKLQAVGASSTPAQKKRERALDVQLTHYSRDFYMWRMRSYVIMMVALAAMFYVLKTWYMGKSVGQLPFVPMFPFSKMTYQWLESPAATDMSFMFLYVLANMSIKPNVAKLMGTQLPATVSKATDMSNLTARFSKLMGAKTA</sequence>
<keyword evidence="10" id="KW-0175">Coiled coil</keyword>
<evidence type="ECO:0000256" key="13">
    <source>
        <dbReference type="ARBA" id="ARBA00023303"/>
    </source>
</evidence>
<dbReference type="PANTHER" id="PTHR20917:SF0">
    <property type="entry name" value="CALCIUM LOAD-ACTIVATED CALCIUM CHANNEL"/>
    <property type="match status" value="1"/>
</dbReference>
<gene>
    <name evidence="15" type="ORF">HXX76_002648</name>
</gene>
<dbReference type="InterPro" id="IPR002809">
    <property type="entry name" value="EMC3/TMCO1"/>
</dbReference>
<protein>
    <submittedName>
        <fullName evidence="15">Uncharacterized protein</fullName>
    </submittedName>
</protein>
<evidence type="ECO:0000256" key="7">
    <source>
        <dbReference type="ARBA" id="ARBA00022824"/>
    </source>
</evidence>